<evidence type="ECO:0000313" key="3">
    <source>
        <dbReference type="EMBL" id="GBM25700.1"/>
    </source>
</evidence>
<dbReference type="PANTHER" id="PTHR45823:SF1">
    <property type="entry name" value="T-SNARE COILED-COIL HOMOLOGY DOMAIN-CONTAINING PROTEIN"/>
    <property type="match status" value="1"/>
</dbReference>
<dbReference type="Proteomes" id="UP000499080">
    <property type="component" value="Unassembled WGS sequence"/>
</dbReference>
<evidence type="ECO:0008006" key="5">
    <source>
        <dbReference type="Google" id="ProtNLM"/>
    </source>
</evidence>
<sequence length="300" mass="34424">MPWTRAMDEKFEKLFAMMAEMKARLEDKIETGQEEMKAGQEEMKARQEEMKARQEEMKAGQVEMKVRQEEMRAGLEKKMEAGQERMEQVQEEMKDLIRAGKEEMRVHVASQVEGIKDHVDGCIGRMEEEVQGVKGKIEEVKTEVQEKMSDLERRLSDLETRPNNFPTNPEFMYSRPTVKPLTFDRLTSWTVFKTQFDVVSSTNGWMDSVKASQLVASLRGSAAEVLQGIPANKLTDLTTIEKALESRFGDSHLTQFYRTELKTRRQKPGESLQELAADVERLMSLAYAECPLDVRESLAA</sequence>
<feature type="coiled-coil region" evidence="1">
    <location>
        <begin position="123"/>
        <end position="161"/>
    </location>
</feature>
<dbReference type="PANTHER" id="PTHR45823">
    <property type="entry name" value="T-SNARE COILED-COIL HOMOLOGY DOMAIN-CONTAINING PROTEIN"/>
    <property type="match status" value="1"/>
</dbReference>
<evidence type="ECO:0000256" key="1">
    <source>
        <dbReference type="SAM" id="Coils"/>
    </source>
</evidence>
<evidence type="ECO:0000256" key="2">
    <source>
        <dbReference type="SAM" id="MobiDB-lite"/>
    </source>
</evidence>
<feature type="region of interest" description="Disordered" evidence="2">
    <location>
        <begin position="34"/>
        <end position="64"/>
    </location>
</feature>
<dbReference type="SUPFAM" id="SSF58113">
    <property type="entry name" value="Apolipoprotein A-I"/>
    <property type="match status" value="1"/>
</dbReference>
<keyword evidence="4" id="KW-1185">Reference proteome</keyword>
<proteinExistence type="predicted"/>
<keyword evidence="1" id="KW-0175">Coiled coil</keyword>
<accession>A0A4Y2E988</accession>
<dbReference type="EMBL" id="BGPR01092033">
    <property type="protein sequence ID" value="GBM25700.1"/>
    <property type="molecule type" value="Genomic_DNA"/>
</dbReference>
<dbReference type="Gene3D" id="1.20.5.1230">
    <property type="entry name" value="Apolipoprotein A-I"/>
    <property type="match status" value="1"/>
</dbReference>
<protein>
    <recommendedName>
        <fullName evidence="5">Retrotransposon gag domain-containing protein</fullName>
    </recommendedName>
</protein>
<comment type="caution">
    <text evidence="3">The sequence shown here is derived from an EMBL/GenBank/DDBJ whole genome shotgun (WGS) entry which is preliminary data.</text>
</comment>
<organism evidence="3 4">
    <name type="scientific">Araneus ventricosus</name>
    <name type="common">Orbweaver spider</name>
    <name type="synonym">Epeira ventricosa</name>
    <dbReference type="NCBI Taxonomy" id="182803"/>
    <lineage>
        <taxon>Eukaryota</taxon>
        <taxon>Metazoa</taxon>
        <taxon>Ecdysozoa</taxon>
        <taxon>Arthropoda</taxon>
        <taxon>Chelicerata</taxon>
        <taxon>Arachnida</taxon>
        <taxon>Araneae</taxon>
        <taxon>Araneomorphae</taxon>
        <taxon>Entelegynae</taxon>
        <taxon>Araneoidea</taxon>
        <taxon>Araneidae</taxon>
        <taxon>Araneus</taxon>
    </lineage>
</organism>
<reference evidence="3 4" key="1">
    <citation type="journal article" date="2019" name="Sci. Rep.">
        <title>Orb-weaving spider Araneus ventricosus genome elucidates the spidroin gene catalogue.</title>
        <authorList>
            <person name="Kono N."/>
            <person name="Nakamura H."/>
            <person name="Ohtoshi R."/>
            <person name="Moran D.A.P."/>
            <person name="Shinohara A."/>
            <person name="Yoshida Y."/>
            <person name="Fujiwara M."/>
            <person name="Mori M."/>
            <person name="Tomita M."/>
            <person name="Arakawa K."/>
        </authorList>
    </citation>
    <scope>NUCLEOTIDE SEQUENCE [LARGE SCALE GENOMIC DNA]</scope>
</reference>
<dbReference type="AlphaFoldDB" id="A0A4Y2E988"/>
<evidence type="ECO:0000313" key="4">
    <source>
        <dbReference type="Proteomes" id="UP000499080"/>
    </source>
</evidence>
<name>A0A4Y2E988_ARAVE</name>
<dbReference type="OrthoDB" id="6537796at2759"/>
<gene>
    <name evidence="3" type="ORF">AVEN_220945_1</name>
</gene>